<keyword evidence="4 12" id="KW-0963">Cytoplasm</keyword>
<comment type="cofactor">
    <cofactor evidence="12">
        <name>[4Fe-4S] cluster</name>
        <dbReference type="ChEBI" id="CHEBI:49883"/>
    </cofactor>
    <text evidence="12">Binds 1 [4Fe-4S] cluster per subunit. Following nitrosylation of the [4Fe-4S] cluster binds 1 [4Fe-8(NO)] cluster per subunit.</text>
</comment>
<keyword evidence="3 12" id="KW-0004">4Fe-4S</keyword>
<accession>A0A7I7T9Q3</accession>
<dbReference type="GO" id="GO:0005737">
    <property type="term" value="C:cytoplasm"/>
    <property type="evidence" value="ECO:0007669"/>
    <property type="project" value="UniProtKB-SubCell"/>
</dbReference>
<evidence type="ECO:0000256" key="12">
    <source>
        <dbReference type="HAMAP-Rule" id="MF_01479"/>
    </source>
</evidence>
<evidence type="ECO:0000259" key="13">
    <source>
        <dbReference type="PROSITE" id="PS51674"/>
    </source>
</evidence>
<comment type="function">
    <text evidence="12">Acts as a transcriptional regulator. Probably redox-responsive. The apo- but not holo-form probably binds DNA.</text>
</comment>
<dbReference type="InterPro" id="IPR034768">
    <property type="entry name" value="4FE4S_WBL"/>
</dbReference>
<evidence type="ECO:0000256" key="6">
    <source>
        <dbReference type="ARBA" id="ARBA00023004"/>
    </source>
</evidence>
<dbReference type="GO" id="GO:0047134">
    <property type="term" value="F:protein-disulfide reductase [NAD(P)H] activity"/>
    <property type="evidence" value="ECO:0007669"/>
    <property type="project" value="TreeGrafter"/>
</dbReference>
<dbReference type="PANTHER" id="PTHR38839:SF5">
    <property type="entry name" value="TRANSCRIPTIONAL REGULATOR WHID"/>
    <property type="match status" value="1"/>
</dbReference>
<feature type="binding site" evidence="12">
    <location>
        <position position="48"/>
    </location>
    <ligand>
        <name>[4Fe-4S] cluster</name>
        <dbReference type="ChEBI" id="CHEBI:49883"/>
    </ligand>
</feature>
<evidence type="ECO:0000256" key="5">
    <source>
        <dbReference type="ARBA" id="ARBA00022723"/>
    </source>
</evidence>
<dbReference type="InterPro" id="IPR003482">
    <property type="entry name" value="Whib"/>
</dbReference>
<keyword evidence="6 12" id="KW-0408">Iron</keyword>
<dbReference type="GO" id="GO:0046872">
    <property type="term" value="F:metal ion binding"/>
    <property type="evidence" value="ECO:0007669"/>
    <property type="project" value="UniProtKB-KW"/>
</dbReference>
<sequence>MTGHDRWEWRLRARCRAEDPSLFFHPEGERGVARTRREQLAKQVCAQCPVIDSCRHHSLAYVEAFGTWGGLSETERSRLLPPHVSNLRTHRSYAGRASH</sequence>
<feature type="binding site" evidence="12">
    <location>
        <position position="54"/>
    </location>
    <ligand>
        <name>[4Fe-4S] cluster</name>
        <dbReference type="ChEBI" id="CHEBI:49883"/>
    </ligand>
</feature>
<keyword evidence="7 12" id="KW-0411">Iron-sulfur</keyword>
<comment type="PTM">
    <text evidence="12">Upon Fe-S cluster removal intramolecular disulfide bonds are formed.</text>
</comment>
<evidence type="ECO:0000313" key="15">
    <source>
        <dbReference type="Proteomes" id="UP000467148"/>
    </source>
</evidence>
<keyword evidence="11 12" id="KW-0804">Transcription</keyword>
<feature type="binding site" evidence="12">
    <location>
        <position position="15"/>
    </location>
    <ligand>
        <name>[4Fe-4S] cluster</name>
        <dbReference type="ChEBI" id="CHEBI:49883"/>
    </ligand>
</feature>
<evidence type="ECO:0000256" key="4">
    <source>
        <dbReference type="ARBA" id="ARBA00022490"/>
    </source>
</evidence>
<dbReference type="GO" id="GO:0045892">
    <property type="term" value="P:negative regulation of DNA-templated transcription"/>
    <property type="evidence" value="ECO:0007669"/>
    <property type="project" value="TreeGrafter"/>
</dbReference>
<dbReference type="AlphaFoldDB" id="A0A7I7T9Q3"/>
<evidence type="ECO:0000256" key="2">
    <source>
        <dbReference type="ARBA" id="ARBA00006597"/>
    </source>
</evidence>
<dbReference type="GO" id="GO:0003677">
    <property type="term" value="F:DNA binding"/>
    <property type="evidence" value="ECO:0007669"/>
    <property type="project" value="UniProtKB-UniRule"/>
</dbReference>
<evidence type="ECO:0000256" key="8">
    <source>
        <dbReference type="ARBA" id="ARBA00023015"/>
    </source>
</evidence>
<dbReference type="GO" id="GO:0045454">
    <property type="term" value="P:cell redox homeostasis"/>
    <property type="evidence" value="ECO:0007669"/>
    <property type="project" value="TreeGrafter"/>
</dbReference>
<comment type="similarity">
    <text evidence="2 12">Belongs to the WhiB family.</text>
</comment>
<evidence type="ECO:0000313" key="14">
    <source>
        <dbReference type="EMBL" id="BBY65513.1"/>
    </source>
</evidence>
<dbReference type="PROSITE" id="PS51674">
    <property type="entry name" value="4FE4S_WBL"/>
    <property type="match status" value="1"/>
</dbReference>
<evidence type="ECO:0000256" key="10">
    <source>
        <dbReference type="ARBA" id="ARBA00023157"/>
    </source>
</evidence>
<organism evidence="14 15">
    <name type="scientific">Mycolicibacterium helvum</name>
    <dbReference type="NCBI Taxonomy" id="1534349"/>
    <lineage>
        <taxon>Bacteria</taxon>
        <taxon>Bacillati</taxon>
        <taxon>Actinomycetota</taxon>
        <taxon>Actinomycetes</taxon>
        <taxon>Mycobacteriales</taxon>
        <taxon>Mycobacteriaceae</taxon>
        <taxon>Mycolicibacterium</taxon>
    </lineage>
</organism>
<protein>
    <recommendedName>
        <fullName evidence="12">Transcriptional regulator WhiB</fullName>
    </recommendedName>
</protein>
<gene>
    <name evidence="14" type="primary">whiB3_2</name>
    <name evidence="12" type="synonym">whiB</name>
    <name evidence="14" type="ORF">MHEL_37560</name>
</gene>
<dbReference type="HAMAP" id="MF_01479">
    <property type="entry name" value="WhiB"/>
    <property type="match status" value="1"/>
</dbReference>
<name>A0A7I7T9Q3_9MYCO</name>
<dbReference type="Pfam" id="PF02467">
    <property type="entry name" value="Whib"/>
    <property type="match status" value="1"/>
</dbReference>
<feature type="domain" description="4Fe-4S Wbl-type" evidence="13">
    <location>
        <begin position="14"/>
        <end position="78"/>
    </location>
</feature>
<keyword evidence="10 12" id="KW-1015">Disulfide bond</keyword>
<keyword evidence="8 12" id="KW-0805">Transcription regulation</keyword>
<keyword evidence="5 12" id="KW-0479">Metal-binding</keyword>
<dbReference type="RefSeq" id="WP_246227295.1">
    <property type="nucleotide sequence ID" value="NZ_AP022596.1"/>
</dbReference>
<keyword evidence="15" id="KW-1185">Reference proteome</keyword>
<proteinExistence type="inferred from homology"/>
<evidence type="ECO:0000256" key="1">
    <source>
        <dbReference type="ARBA" id="ARBA00004496"/>
    </source>
</evidence>
<dbReference type="KEGG" id="mhev:MHEL_37560"/>
<feature type="binding site" evidence="12">
    <location>
        <position position="45"/>
    </location>
    <ligand>
        <name>[4Fe-4S] cluster</name>
        <dbReference type="ChEBI" id="CHEBI:49883"/>
    </ligand>
</feature>
<dbReference type="PANTHER" id="PTHR38839">
    <property type="entry name" value="TRANSCRIPTIONAL REGULATOR WHID-RELATED"/>
    <property type="match status" value="1"/>
</dbReference>
<dbReference type="EMBL" id="AP022596">
    <property type="protein sequence ID" value="BBY65513.1"/>
    <property type="molecule type" value="Genomic_DNA"/>
</dbReference>
<comment type="subcellular location">
    <subcellularLocation>
        <location evidence="1 12">Cytoplasm</location>
    </subcellularLocation>
</comment>
<dbReference type="GO" id="GO:0051539">
    <property type="term" value="F:4 iron, 4 sulfur cluster binding"/>
    <property type="evidence" value="ECO:0007669"/>
    <property type="project" value="UniProtKB-UniRule"/>
</dbReference>
<comment type="PTM">
    <text evidence="12">The Fe-S cluster can be nitrosylated by nitric oxide (NO).</text>
</comment>
<evidence type="ECO:0000256" key="3">
    <source>
        <dbReference type="ARBA" id="ARBA00022485"/>
    </source>
</evidence>
<dbReference type="Proteomes" id="UP000467148">
    <property type="component" value="Chromosome"/>
</dbReference>
<evidence type="ECO:0000256" key="9">
    <source>
        <dbReference type="ARBA" id="ARBA00023125"/>
    </source>
</evidence>
<reference evidence="14 15" key="1">
    <citation type="journal article" date="2019" name="Emerg. Microbes Infect.">
        <title>Comprehensive subspecies identification of 175 nontuberculous mycobacteria species based on 7547 genomic profiles.</title>
        <authorList>
            <person name="Matsumoto Y."/>
            <person name="Kinjo T."/>
            <person name="Motooka D."/>
            <person name="Nabeya D."/>
            <person name="Jung N."/>
            <person name="Uechi K."/>
            <person name="Horii T."/>
            <person name="Iida T."/>
            <person name="Fujita J."/>
            <person name="Nakamura S."/>
        </authorList>
    </citation>
    <scope>NUCLEOTIDE SEQUENCE [LARGE SCALE GENOMIC DNA]</scope>
    <source>
        <strain evidence="14 15">JCM 30396</strain>
    </source>
</reference>
<evidence type="ECO:0000256" key="11">
    <source>
        <dbReference type="ARBA" id="ARBA00023163"/>
    </source>
</evidence>
<dbReference type="GO" id="GO:0035731">
    <property type="term" value="F:dinitrosyl-iron complex binding"/>
    <property type="evidence" value="ECO:0007669"/>
    <property type="project" value="UniProtKB-UniRule"/>
</dbReference>
<keyword evidence="9 12" id="KW-0238">DNA-binding</keyword>
<evidence type="ECO:0000256" key="7">
    <source>
        <dbReference type="ARBA" id="ARBA00023014"/>
    </source>
</evidence>